<comment type="catalytic activity">
    <reaction evidence="1">
        <text>a uridine in RNA = a pseudouridine in RNA</text>
        <dbReference type="Rhea" id="RHEA:48348"/>
        <dbReference type="Rhea" id="RHEA-COMP:12068"/>
        <dbReference type="Rhea" id="RHEA-COMP:12069"/>
        <dbReference type="ChEBI" id="CHEBI:65314"/>
        <dbReference type="ChEBI" id="CHEBI:65315"/>
    </reaction>
</comment>
<evidence type="ECO:0000259" key="6">
    <source>
        <dbReference type="Pfam" id="PF00849"/>
    </source>
</evidence>
<dbReference type="CDD" id="cd02869">
    <property type="entry name" value="PseudoU_synth_RluA_like"/>
    <property type="match status" value="1"/>
</dbReference>
<gene>
    <name evidence="7" type="ORF">H8S18_10905</name>
</gene>
<keyword evidence="3" id="KW-0413">Isomerase</keyword>
<dbReference type="EMBL" id="JACOON010000005">
    <property type="protein sequence ID" value="MBC5648846.1"/>
    <property type="molecule type" value="Genomic_DNA"/>
</dbReference>
<proteinExistence type="inferred from homology"/>
<evidence type="ECO:0000256" key="2">
    <source>
        <dbReference type="ARBA" id="ARBA00010876"/>
    </source>
</evidence>
<evidence type="ECO:0000256" key="3">
    <source>
        <dbReference type="ARBA" id="ARBA00023235"/>
    </source>
</evidence>
<dbReference type="PANTHER" id="PTHR21600">
    <property type="entry name" value="MITOCHONDRIAL RNA PSEUDOURIDINE SYNTHASE"/>
    <property type="match status" value="1"/>
</dbReference>
<organism evidence="7 8">
    <name type="scientific">Christensenella tenuis</name>
    <dbReference type="NCBI Taxonomy" id="2763033"/>
    <lineage>
        <taxon>Bacteria</taxon>
        <taxon>Bacillati</taxon>
        <taxon>Bacillota</taxon>
        <taxon>Clostridia</taxon>
        <taxon>Christensenellales</taxon>
        <taxon>Christensenellaceae</taxon>
        <taxon>Christensenella</taxon>
    </lineage>
</organism>
<dbReference type="RefSeq" id="WP_186858293.1">
    <property type="nucleotide sequence ID" value="NZ_JACOON010000005.1"/>
</dbReference>
<keyword evidence="8" id="KW-1185">Reference proteome</keyword>
<dbReference type="Proteomes" id="UP000606889">
    <property type="component" value="Unassembled WGS sequence"/>
</dbReference>
<dbReference type="PANTHER" id="PTHR21600:SF83">
    <property type="entry name" value="PSEUDOURIDYLATE SYNTHASE RPUSD4, MITOCHONDRIAL"/>
    <property type="match status" value="1"/>
</dbReference>
<comment type="similarity">
    <text evidence="2">Belongs to the pseudouridine synthase RluA family.</text>
</comment>
<reference evidence="7 8" key="1">
    <citation type="submission" date="2020-08" db="EMBL/GenBank/DDBJ databases">
        <title>Genome public.</title>
        <authorList>
            <person name="Liu C."/>
            <person name="Sun Q."/>
        </authorList>
    </citation>
    <scope>NUCLEOTIDE SEQUENCE [LARGE SCALE GENOMIC DNA]</scope>
    <source>
        <strain evidence="7 8">NSJ-35</strain>
    </source>
</reference>
<evidence type="ECO:0000313" key="8">
    <source>
        <dbReference type="Proteomes" id="UP000606889"/>
    </source>
</evidence>
<dbReference type="Pfam" id="PF00849">
    <property type="entry name" value="PseudoU_synth_2"/>
    <property type="match status" value="1"/>
</dbReference>
<name>A0ABR7EHK9_9FIRM</name>
<dbReference type="Gene3D" id="3.30.2350.10">
    <property type="entry name" value="Pseudouridine synthase"/>
    <property type="match status" value="1"/>
</dbReference>
<sequence length="223" mass="25280">MIPEILYEDNHIIVAVKPQNMPSQADASHDMDFLTLMKQYIKKKYDKPGAVYLGLVHRLDRPAGGVMVFARTSKAAARLSAQIKDHSCAKRYYAITARKLPPEGAFSDALLKDSRTNRTRVVPRGTPRAKQAELSYRMVQEKDSYFLADIFLKTGRPHQIRVQFSHAGAPLVGDIKYGGVENSKLCLWAYSLSFLHPTKKERMAFTCPPPGYFPWNLFEIHIP</sequence>
<dbReference type="InterPro" id="IPR006145">
    <property type="entry name" value="PsdUridine_synth_RsuA/RluA"/>
</dbReference>
<evidence type="ECO:0000256" key="1">
    <source>
        <dbReference type="ARBA" id="ARBA00000073"/>
    </source>
</evidence>
<evidence type="ECO:0000313" key="7">
    <source>
        <dbReference type="EMBL" id="MBC5648846.1"/>
    </source>
</evidence>
<evidence type="ECO:0000256" key="5">
    <source>
        <dbReference type="ARBA" id="ARBA00033164"/>
    </source>
</evidence>
<dbReference type="InterPro" id="IPR050188">
    <property type="entry name" value="RluA_PseudoU_synthase"/>
</dbReference>
<dbReference type="SUPFAM" id="SSF55120">
    <property type="entry name" value="Pseudouridine synthase"/>
    <property type="match status" value="1"/>
</dbReference>
<comment type="caution">
    <text evidence="7">The sequence shown here is derived from an EMBL/GenBank/DDBJ whole genome shotgun (WGS) entry which is preliminary data.</text>
</comment>
<accession>A0ABR7EHK9</accession>
<evidence type="ECO:0000256" key="4">
    <source>
        <dbReference type="ARBA" id="ARBA00031870"/>
    </source>
</evidence>
<dbReference type="InterPro" id="IPR020103">
    <property type="entry name" value="PsdUridine_synth_cat_dom_sf"/>
</dbReference>
<feature type="domain" description="Pseudouridine synthase RsuA/RluA-like" evidence="6">
    <location>
        <begin position="11"/>
        <end position="166"/>
    </location>
</feature>
<protein>
    <recommendedName>
        <fullName evidence="4">RNA pseudouridylate synthase</fullName>
    </recommendedName>
    <alternativeName>
        <fullName evidence="5">RNA-uridine isomerase</fullName>
    </alternativeName>
</protein>